<evidence type="ECO:0000259" key="3">
    <source>
        <dbReference type="Pfam" id="PF00535"/>
    </source>
</evidence>
<dbReference type="Gene3D" id="3.90.550.10">
    <property type="entry name" value="Spore Coat Polysaccharide Biosynthesis Protein SpsA, Chain A"/>
    <property type="match status" value="1"/>
</dbReference>
<evidence type="ECO:0000313" key="5">
    <source>
        <dbReference type="Proteomes" id="UP001589740"/>
    </source>
</evidence>
<dbReference type="Pfam" id="PF00535">
    <property type="entry name" value="Glycos_transf_2"/>
    <property type="match status" value="1"/>
</dbReference>
<reference evidence="4 5" key="1">
    <citation type="submission" date="2024-09" db="EMBL/GenBank/DDBJ databases">
        <authorList>
            <person name="Sun Q."/>
            <person name="Mori K."/>
        </authorList>
    </citation>
    <scope>NUCLEOTIDE SEQUENCE [LARGE SCALE GENOMIC DNA]</scope>
    <source>
        <strain evidence="4 5">JCM 12822</strain>
    </source>
</reference>
<sequence length="303" mass="35502">MKLVSIVIPTYGGGDYLIRAVDSVLNQDYENIEVVVVDDNGQCTDNQIKTQNYMQIFKENNRVKYIKHTENFNGAVARNSGVKHSKGEYIGFLDDDDTYLKNNITKQTEVLERLDHSWGMSYCSHKVFLNGKHIETVRKKKSGSLLYDILLHKVTIGSSSLLIRREAYERVNGFDESFKRHQDWEFTARVASEYKIHVVENIGFIRNLMFRNSPENLQRAKDYRNHYLIKMKPLITKYSPKKQREIVITNKLQLIFKYLRKGQLKTFIEEYRNANAGVFGIWILVKSTFSYIFSKFKNKLIIN</sequence>
<comment type="caution">
    <text evidence="4">The sequence shown here is derived from an EMBL/GenBank/DDBJ whole genome shotgun (WGS) entry which is preliminary data.</text>
</comment>
<dbReference type="RefSeq" id="WP_380570586.1">
    <property type="nucleotide sequence ID" value="NZ_JBHMAH010000025.1"/>
</dbReference>
<evidence type="ECO:0000313" key="4">
    <source>
        <dbReference type="EMBL" id="MFB9861018.1"/>
    </source>
</evidence>
<feature type="domain" description="Glycosyltransferase 2-like" evidence="3">
    <location>
        <begin position="5"/>
        <end position="169"/>
    </location>
</feature>
<dbReference type="InterPro" id="IPR029044">
    <property type="entry name" value="Nucleotide-diphossugar_trans"/>
</dbReference>
<dbReference type="PANTHER" id="PTHR43685">
    <property type="entry name" value="GLYCOSYLTRANSFERASE"/>
    <property type="match status" value="1"/>
</dbReference>
<dbReference type="Proteomes" id="UP001589740">
    <property type="component" value="Unassembled WGS sequence"/>
</dbReference>
<evidence type="ECO:0000256" key="2">
    <source>
        <dbReference type="ARBA" id="ARBA00041596"/>
    </source>
</evidence>
<dbReference type="PANTHER" id="PTHR43685:SF2">
    <property type="entry name" value="GLYCOSYLTRANSFERASE 2-LIKE DOMAIN-CONTAINING PROTEIN"/>
    <property type="match status" value="1"/>
</dbReference>
<dbReference type="SUPFAM" id="SSF53448">
    <property type="entry name" value="Nucleotide-diphospho-sugar transferases"/>
    <property type="match status" value="1"/>
</dbReference>
<protein>
    <recommendedName>
        <fullName evidence="1">Putative glycosyltransferase TagX</fullName>
    </recommendedName>
    <alternativeName>
        <fullName evidence="2">Teichoic acid biosynthesis protein X</fullName>
    </alternativeName>
</protein>
<organism evidence="4 5">
    <name type="scientific">Salinicoccus siamensis</name>
    <dbReference type="NCBI Taxonomy" id="381830"/>
    <lineage>
        <taxon>Bacteria</taxon>
        <taxon>Bacillati</taxon>
        <taxon>Bacillota</taxon>
        <taxon>Bacilli</taxon>
        <taxon>Bacillales</taxon>
        <taxon>Staphylococcaceae</taxon>
        <taxon>Salinicoccus</taxon>
    </lineage>
</organism>
<dbReference type="InterPro" id="IPR001173">
    <property type="entry name" value="Glyco_trans_2-like"/>
</dbReference>
<dbReference type="EMBL" id="JBHMAH010000025">
    <property type="protein sequence ID" value="MFB9861018.1"/>
    <property type="molecule type" value="Genomic_DNA"/>
</dbReference>
<evidence type="ECO:0000256" key="1">
    <source>
        <dbReference type="ARBA" id="ARBA00040220"/>
    </source>
</evidence>
<accession>A0ABV5Z4I3</accession>
<keyword evidence="5" id="KW-1185">Reference proteome</keyword>
<proteinExistence type="predicted"/>
<gene>
    <name evidence="4" type="ORF">ACFFLE_07850</name>
</gene>
<name>A0ABV5Z4I3_9STAP</name>
<dbReference type="InterPro" id="IPR050834">
    <property type="entry name" value="Glycosyltransf_2"/>
</dbReference>
<dbReference type="CDD" id="cd00761">
    <property type="entry name" value="Glyco_tranf_GTA_type"/>
    <property type="match status" value="1"/>
</dbReference>